<proteinExistence type="predicted"/>
<evidence type="ECO:0000259" key="1">
    <source>
        <dbReference type="PROSITE" id="PS50994"/>
    </source>
</evidence>
<dbReference type="Gene3D" id="3.30.420.10">
    <property type="entry name" value="Ribonuclease H-like superfamily/Ribonuclease H"/>
    <property type="match status" value="1"/>
</dbReference>
<feature type="domain" description="Integrase catalytic" evidence="1">
    <location>
        <begin position="105"/>
        <end position="269"/>
    </location>
</feature>
<dbReference type="PANTHER" id="PTHR46889">
    <property type="entry name" value="TRANSPOSASE INSF FOR INSERTION SEQUENCE IS3B-RELATED"/>
    <property type="match status" value="1"/>
</dbReference>
<evidence type="ECO:0000313" key="3">
    <source>
        <dbReference type="Proteomes" id="UP001596023"/>
    </source>
</evidence>
<dbReference type="InterPro" id="IPR048020">
    <property type="entry name" value="Transpos_IS3"/>
</dbReference>
<dbReference type="InterPro" id="IPR050900">
    <property type="entry name" value="Transposase_IS3/IS150/IS904"/>
</dbReference>
<comment type="caution">
    <text evidence="2">The sequence shown here is derived from an EMBL/GenBank/DDBJ whole genome shotgun (WGS) entry which is preliminary data.</text>
</comment>
<dbReference type="InterPro" id="IPR001584">
    <property type="entry name" value="Integrase_cat-core"/>
</dbReference>
<dbReference type="InterPro" id="IPR036397">
    <property type="entry name" value="RNaseH_sf"/>
</dbReference>
<protein>
    <submittedName>
        <fullName evidence="2">IS3 family transposase</fullName>
    </submittedName>
</protein>
<reference evidence="3" key="1">
    <citation type="journal article" date="2019" name="Int. J. Syst. Evol. Microbiol.">
        <title>The Global Catalogue of Microorganisms (GCM) 10K type strain sequencing project: providing services to taxonomists for standard genome sequencing and annotation.</title>
        <authorList>
            <consortium name="The Broad Institute Genomics Platform"/>
            <consortium name="The Broad Institute Genome Sequencing Center for Infectious Disease"/>
            <person name="Wu L."/>
            <person name="Ma J."/>
        </authorList>
    </citation>
    <scope>NUCLEOTIDE SEQUENCE [LARGE SCALE GENOMIC DNA]</scope>
    <source>
        <strain evidence="3">CCUG 66188</strain>
    </source>
</reference>
<dbReference type="EMBL" id="JBHSGN010000083">
    <property type="protein sequence ID" value="MFC4674893.1"/>
    <property type="molecule type" value="Genomic_DNA"/>
</dbReference>
<evidence type="ECO:0000313" key="2">
    <source>
        <dbReference type="EMBL" id="MFC4674893.1"/>
    </source>
</evidence>
<organism evidence="2 3">
    <name type="scientific">Dysgonomonas termitidis</name>
    <dbReference type="NCBI Taxonomy" id="1516126"/>
    <lineage>
        <taxon>Bacteria</taxon>
        <taxon>Pseudomonadati</taxon>
        <taxon>Bacteroidota</taxon>
        <taxon>Bacteroidia</taxon>
        <taxon>Bacteroidales</taxon>
        <taxon>Dysgonomonadaceae</taxon>
        <taxon>Dysgonomonas</taxon>
    </lineage>
</organism>
<dbReference type="NCBIfam" id="NF033516">
    <property type="entry name" value="transpos_IS3"/>
    <property type="match status" value="1"/>
</dbReference>
<dbReference type="Proteomes" id="UP001596023">
    <property type="component" value="Unassembled WGS sequence"/>
</dbReference>
<dbReference type="InterPro" id="IPR012337">
    <property type="entry name" value="RNaseH-like_sf"/>
</dbReference>
<name>A0ABV9KXY6_9BACT</name>
<dbReference type="RefSeq" id="WP_379997585.1">
    <property type="nucleotide sequence ID" value="NZ_JBHSGN010000083.1"/>
</dbReference>
<dbReference type="SUPFAM" id="SSF53098">
    <property type="entry name" value="Ribonuclease H-like"/>
    <property type="match status" value="1"/>
</dbReference>
<sequence>MDTLCGLFGYTRQAYNKQLNKNARKALDEGFIISQVRLIRKDMPRLGCKKIHYLLKEKGIDIGRDILYDILRNNRMLIKRKKKYAVTTNSKHWMKKYPNLIRGFSFSGPNQLWVSDITYIPINNSFVYLSLITDVYSHLIVGYRLSLTLERDGAVGALKMALEHIPCEDRIGLIHHSDRGVQYCSHEYVRLLKENSIRISMTENGDPYQNAVAERINGILKDEWLDHEHYICFEDLSNRIDEIISIYNHHRPHLSCDMKTPVQSYNLTGQIKRRWKKRNYQTNKISLSTKL</sequence>
<dbReference type="Pfam" id="PF00665">
    <property type="entry name" value="rve"/>
    <property type="match status" value="1"/>
</dbReference>
<keyword evidence="3" id="KW-1185">Reference proteome</keyword>
<accession>A0ABV9KXY6</accession>
<dbReference type="PROSITE" id="PS50994">
    <property type="entry name" value="INTEGRASE"/>
    <property type="match status" value="1"/>
</dbReference>
<gene>
    <name evidence="2" type="ORF">ACFO6W_14405</name>
</gene>
<dbReference type="PANTHER" id="PTHR46889:SF5">
    <property type="entry name" value="INTEGRASE PROTEIN"/>
    <property type="match status" value="1"/>
</dbReference>